<reference evidence="2" key="2">
    <citation type="submission" date="2025-08" db="UniProtKB">
        <authorList>
            <consortium name="EnsemblFungi"/>
        </authorList>
    </citation>
    <scope>IDENTIFICATION</scope>
    <source>
        <strain evidence="2">4287 / CBS 123668 / FGSC 9935 / NRRL 34936</strain>
    </source>
</reference>
<proteinExistence type="predicted"/>
<dbReference type="EnsemblFungi" id="FOXG_16096T0">
    <property type="protein sequence ID" value="FOXG_16096P0"/>
    <property type="gene ID" value="FOXG_16096"/>
</dbReference>
<dbReference type="VEuPathDB" id="FungiDB:FOXG_16096"/>
<dbReference type="AlphaFoldDB" id="A0A0D2YI31"/>
<evidence type="ECO:0000313" key="2">
    <source>
        <dbReference type="EnsemblFungi" id="FOXG_16096P0"/>
    </source>
</evidence>
<evidence type="ECO:0000256" key="1">
    <source>
        <dbReference type="SAM" id="MobiDB-lite"/>
    </source>
</evidence>
<feature type="compositionally biased region" description="Polar residues" evidence="1">
    <location>
        <begin position="204"/>
        <end position="214"/>
    </location>
</feature>
<sequence>MLSGLLISAHDEDDGRGPQSLIDIADISTMTLFHAMVQASRTSPTPLVIGDDQLCRMKGMSQSPDYNCNGIPKARFLIDSGRYDEDHGEGAMQEMVNKIREERRRAAIVSNYIPPTETSICHLYSGQKGSQVLVMTYTGSKHSERGLDDSGDSDAFIVPDSDGDSGISIPQTPPVPQSTLSQRYGRITRRGERGAPQNIEGASFASSSESPTPNTRHRDVHRSSRGQIHFYFLIRRLEDLAMAIEDMRADMQDIHYSRIPLSLFYFSKIPAQFSSCPCFMVSAPLVNLPQVSTLADKGVPKDRFELVGMTQTGSYIAHLYFVLL</sequence>
<feature type="region of interest" description="Disordered" evidence="1">
    <location>
        <begin position="141"/>
        <end position="222"/>
    </location>
</feature>
<dbReference type="Proteomes" id="UP000002489">
    <property type="component" value="Unassembled WGS sequence"/>
</dbReference>
<organism evidence="2 3">
    <name type="scientific">Fusarium oxysporum (strain Fo5176)</name>
    <name type="common">Fusarium vascular wilt</name>
    <dbReference type="NCBI Taxonomy" id="660025"/>
    <lineage>
        <taxon>Eukaryota</taxon>
        <taxon>Fungi</taxon>
        <taxon>Dikarya</taxon>
        <taxon>Ascomycota</taxon>
        <taxon>Pezizomycotina</taxon>
        <taxon>Sordariomycetes</taxon>
        <taxon>Hypocreomycetidae</taxon>
        <taxon>Hypocreales</taxon>
        <taxon>Nectriaceae</taxon>
        <taxon>Fusarium</taxon>
        <taxon>Fusarium oxysporum species complex</taxon>
    </lineage>
</organism>
<evidence type="ECO:0000313" key="3">
    <source>
        <dbReference type="Proteomes" id="UP000002489"/>
    </source>
</evidence>
<accession>A0A0D2YI31</accession>
<name>A0A0D2YI31_FUSOF</name>
<reference evidence="3" key="1">
    <citation type="journal article" date="2012" name="Mol. Plant Microbe Interact.">
        <title>A highly conserved effector in Fusarium oxysporum is required for full virulence on Arabidopsis.</title>
        <authorList>
            <person name="Thatcher L.F."/>
            <person name="Gardiner D.M."/>
            <person name="Kazan K."/>
            <person name="Manners J."/>
        </authorList>
    </citation>
    <scope>NUCLEOTIDE SEQUENCE [LARGE SCALE GENOMIC DNA]</scope>
    <source>
        <strain evidence="3">Fo5176</strain>
    </source>
</reference>
<protein>
    <submittedName>
        <fullName evidence="2">Uncharacterized protein</fullName>
    </submittedName>
</protein>
<gene>
    <name evidence="2" type="primary">28957057</name>
</gene>